<evidence type="ECO:0000256" key="9">
    <source>
        <dbReference type="PIRSR" id="PIRSR001434-2"/>
    </source>
</evidence>
<evidence type="ECO:0000313" key="12">
    <source>
        <dbReference type="Proteomes" id="UP000680132"/>
    </source>
</evidence>
<proteinExistence type="inferred from homology"/>
<evidence type="ECO:0000256" key="1">
    <source>
        <dbReference type="ARBA" id="ARBA00001933"/>
    </source>
</evidence>
<evidence type="ECO:0000256" key="10">
    <source>
        <dbReference type="RuleBase" id="RU362118"/>
    </source>
</evidence>
<dbReference type="InterPro" id="IPR006235">
    <property type="entry name" value="OAc-hSer/O-AcSer_sulfhydrylase"/>
</dbReference>
<evidence type="ECO:0000256" key="5">
    <source>
        <dbReference type="ARBA" id="ARBA00047175"/>
    </source>
</evidence>
<feature type="modified residue" description="N6-(pyridoxal phosphate)lysine" evidence="9">
    <location>
        <position position="215"/>
    </location>
</feature>
<organism evidence="11 12">
    <name type="scientific">Microbacterium stercoris</name>
    <dbReference type="NCBI Taxonomy" id="2820289"/>
    <lineage>
        <taxon>Bacteria</taxon>
        <taxon>Bacillati</taxon>
        <taxon>Actinomycetota</taxon>
        <taxon>Actinomycetes</taxon>
        <taxon>Micrococcales</taxon>
        <taxon>Microbacteriaceae</taxon>
        <taxon>Microbacterium</taxon>
    </lineage>
</organism>
<dbReference type="GO" id="GO:0030170">
    <property type="term" value="F:pyridoxal phosphate binding"/>
    <property type="evidence" value="ECO:0007669"/>
    <property type="project" value="InterPro"/>
</dbReference>
<evidence type="ECO:0000256" key="2">
    <source>
        <dbReference type="ARBA" id="ARBA00009077"/>
    </source>
</evidence>
<dbReference type="InterPro" id="IPR015422">
    <property type="entry name" value="PyrdxlP-dep_Trfase_small"/>
</dbReference>
<dbReference type="PIRSF" id="PIRSF001434">
    <property type="entry name" value="CGS"/>
    <property type="match status" value="1"/>
</dbReference>
<keyword evidence="4 9" id="KW-0663">Pyridoxal phosphate</keyword>
<dbReference type="GO" id="GO:0019346">
    <property type="term" value="P:transsulfuration"/>
    <property type="evidence" value="ECO:0007669"/>
    <property type="project" value="InterPro"/>
</dbReference>
<dbReference type="SUPFAM" id="SSF53383">
    <property type="entry name" value="PLP-dependent transferases"/>
    <property type="match status" value="1"/>
</dbReference>
<dbReference type="Gene3D" id="3.90.1150.10">
    <property type="entry name" value="Aspartate Aminotransferase, domain 1"/>
    <property type="match status" value="1"/>
</dbReference>
<dbReference type="GO" id="GO:0004124">
    <property type="term" value="F:cysteine synthase activity"/>
    <property type="evidence" value="ECO:0007669"/>
    <property type="project" value="TreeGrafter"/>
</dbReference>
<dbReference type="Pfam" id="PF01053">
    <property type="entry name" value="Cys_Met_Meta_PP"/>
    <property type="match status" value="1"/>
</dbReference>
<evidence type="ECO:0000256" key="4">
    <source>
        <dbReference type="ARBA" id="ARBA00022898"/>
    </source>
</evidence>
<dbReference type="Proteomes" id="UP000680132">
    <property type="component" value="Unassembled WGS sequence"/>
</dbReference>
<evidence type="ECO:0000256" key="6">
    <source>
        <dbReference type="ARBA" id="ARBA00047199"/>
    </source>
</evidence>
<protein>
    <recommendedName>
        <fullName evidence="5">homocysteine desulfhydrase</fullName>
        <ecNumber evidence="5">4.4.1.2</ecNumber>
    </recommendedName>
    <alternativeName>
        <fullName evidence="6">Homocysteine desulfhydrase</fullName>
    </alternativeName>
</protein>
<evidence type="ECO:0000256" key="3">
    <source>
        <dbReference type="ARBA" id="ARBA00022679"/>
    </source>
</evidence>
<dbReference type="PANTHER" id="PTHR43797:SF2">
    <property type="entry name" value="HOMOCYSTEINE_CYSTEINE SYNTHASE"/>
    <property type="match status" value="1"/>
</dbReference>
<evidence type="ECO:0000256" key="7">
    <source>
        <dbReference type="ARBA" id="ARBA00048780"/>
    </source>
</evidence>
<dbReference type="PANTHER" id="PTHR43797">
    <property type="entry name" value="HOMOCYSTEINE/CYSTEINE SYNTHASE"/>
    <property type="match status" value="1"/>
</dbReference>
<dbReference type="EMBL" id="JAGFOA010000002">
    <property type="protein sequence ID" value="MBO3662732.1"/>
    <property type="molecule type" value="Genomic_DNA"/>
</dbReference>
<dbReference type="FunFam" id="3.40.640.10:FF:000046">
    <property type="entry name" value="Cystathionine gamma-lyase"/>
    <property type="match status" value="1"/>
</dbReference>
<dbReference type="GO" id="GO:0003961">
    <property type="term" value="F:O-acetylhomoserine aminocarboxypropyltransferase activity"/>
    <property type="evidence" value="ECO:0007669"/>
    <property type="project" value="TreeGrafter"/>
</dbReference>
<dbReference type="GO" id="GO:0006535">
    <property type="term" value="P:cysteine biosynthetic process from serine"/>
    <property type="evidence" value="ECO:0007669"/>
    <property type="project" value="TreeGrafter"/>
</dbReference>
<keyword evidence="3" id="KW-0808">Transferase</keyword>
<gene>
    <name evidence="11" type="ORF">J5V96_04305</name>
</gene>
<dbReference type="EC" id="4.4.1.2" evidence="5"/>
<dbReference type="InterPro" id="IPR015421">
    <property type="entry name" value="PyrdxlP-dep_Trfase_major"/>
</dbReference>
<dbReference type="GO" id="GO:0071269">
    <property type="term" value="P:L-homocysteine biosynthetic process"/>
    <property type="evidence" value="ECO:0007669"/>
    <property type="project" value="TreeGrafter"/>
</dbReference>
<comment type="catalytic activity">
    <reaction evidence="8">
        <text>L-methionine + H2O = methanethiol + 2-oxobutanoate + NH4(+)</text>
        <dbReference type="Rhea" id="RHEA:23800"/>
        <dbReference type="ChEBI" id="CHEBI:15377"/>
        <dbReference type="ChEBI" id="CHEBI:16007"/>
        <dbReference type="ChEBI" id="CHEBI:16763"/>
        <dbReference type="ChEBI" id="CHEBI:28938"/>
        <dbReference type="ChEBI" id="CHEBI:57844"/>
        <dbReference type="EC" id="4.4.1.11"/>
    </reaction>
    <physiologicalReaction direction="left-to-right" evidence="8">
        <dbReference type="Rhea" id="RHEA:23801"/>
    </physiologicalReaction>
</comment>
<accession>A0A939TWJ9</accession>
<evidence type="ECO:0000313" key="11">
    <source>
        <dbReference type="EMBL" id="MBO3662732.1"/>
    </source>
</evidence>
<dbReference type="GO" id="GO:0018826">
    <property type="term" value="F:methionine gamma-lyase activity"/>
    <property type="evidence" value="ECO:0007669"/>
    <property type="project" value="UniProtKB-EC"/>
</dbReference>
<comment type="catalytic activity">
    <reaction evidence="7">
        <text>L-homocysteine + H2O = 2-oxobutanoate + hydrogen sulfide + NH4(+) + H(+)</text>
        <dbReference type="Rhea" id="RHEA:14501"/>
        <dbReference type="ChEBI" id="CHEBI:15377"/>
        <dbReference type="ChEBI" id="CHEBI:15378"/>
        <dbReference type="ChEBI" id="CHEBI:16763"/>
        <dbReference type="ChEBI" id="CHEBI:28938"/>
        <dbReference type="ChEBI" id="CHEBI:29919"/>
        <dbReference type="ChEBI" id="CHEBI:58199"/>
        <dbReference type="EC" id="4.4.1.2"/>
    </reaction>
    <physiologicalReaction direction="left-to-right" evidence="7">
        <dbReference type="Rhea" id="RHEA:14502"/>
    </physiologicalReaction>
</comment>
<dbReference type="InterPro" id="IPR000277">
    <property type="entry name" value="Cys/Met-Metab_PyrdxlP-dep_enz"/>
</dbReference>
<dbReference type="Gene3D" id="3.40.640.10">
    <property type="entry name" value="Type I PLP-dependent aspartate aminotransferase-like (Major domain)"/>
    <property type="match status" value="1"/>
</dbReference>
<dbReference type="GO" id="GO:0047982">
    <property type="term" value="F:homocysteine desulfhydrase activity"/>
    <property type="evidence" value="ECO:0007669"/>
    <property type="project" value="UniProtKB-EC"/>
</dbReference>
<sequence>MRPPRTEWDGFGFETRQVHVGDTEEHGYSARVSPIYLTAGYRFESMQNGWDRFTGENPGQIYSRNLNPTHLVAEQRIASLEGGTGAILVGSGQAAIVTTLLGLAGAGDHIVSTATIYGGTQSIFARTFPRLGVETTYVWDWTDEDEWERAITPETKLLFTETIPNPRNDIVDIAAVARIAARHGLPLIVDNTVASPYLTRPFEDGAHIVLHSSTKFLSGHGAGLSGAIVDGGNFDWANSSRSYPGITEPAVPGGTSILEKHGPRALEVYLRSTIVNDMGPALSPLNSFLLQQGIETLSLRMDRHVETTHRLAHWLAEQPEVARVDYAGLEGHPQHELAQRVYRGRPGSVFAISLAGGRDAAEVFYDSLRIFSRMTHIGDTRSMILHPATTTHVGFSQEHRDRLGVDDGLLRLSVGLETADDLIADLRQAFDAVRDAGL</sequence>
<dbReference type="GO" id="GO:0005737">
    <property type="term" value="C:cytoplasm"/>
    <property type="evidence" value="ECO:0007669"/>
    <property type="project" value="TreeGrafter"/>
</dbReference>
<dbReference type="InterPro" id="IPR015424">
    <property type="entry name" value="PyrdxlP-dep_Trfase"/>
</dbReference>
<dbReference type="AlphaFoldDB" id="A0A939TWJ9"/>
<comment type="similarity">
    <text evidence="2 10">Belongs to the trans-sulfuration enzymes family.</text>
</comment>
<comment type="caution">
    <text evidence="11">The sequence shown here is derived from an EMBL/GenBank/DDBJ whole genome shotgun (WGS) entry which is preliminary data.</text>
</comment>
<dbReference type="CDD" id="cd00614">
    <property type="entry name" value="CGS_like"/>
    <property type="match status" value="1"/>
</dbReference>
<name>A0A939TWJ9_9MICO</name>
<comment type="cofactor">
    <cofactor evidence="1 10">
        <name>pyridoxal 5'-phosphate</name>
        <dbReference type="ChEBI" id="CHEBI:597326"/>
    </cofactor>
</comment>
<evidence type="ECO:0000256" key="8">
    <source>
        <dbReference type="ARBA" id="ARBA00052699"/>
    </source>
</evidence>
<reference evidence="11" key="1">
    <citation type="submission" date="2021-03" db="EMBL/GenBank/DDBJ databases">
        <title>Microbacterium sp. nov., a novel actinobacterium isolated from cow dung.</title>
        <authorList>
            <person name="Zhang L."/>
        </authorList>
    </citation>
    <scope>NUCLEOTIDE SEQUENCE</scope>
    <source>
        <strain evidence="11">NEAU-LLB</strain>
    </source>
</reference>
<keyword evidence="12" id="KW-1185">Reference proteome</keyword>